<dbReference type="InterPro" id="IPR013974">
    <property type="entry name" value="SAF"/>
</dbReference>
<dbReference type="CDD" id="cd11615">
    <property type="entry name" value="SAF_NeuB_like"/>
    <property type="match status" value="1"/>
</dbReference>
<dbReference type="InterPro" id="IPR013132">
    <property type="entry name" value="PseI/NeuA/B-like_N"/>
</dbReference>
<dbReference type="Pfam" id="PF03102">
    <property type="entry name" value="NeuB"/>
    <property type="match status" value="1"/>
</dbReference>
<protein>
    <submittedName>
        <fullName evidence="3">Sialic acid synthase</fullName>
    </submittedName>
</protein>
<evidence type="ECO:0000256" key="1">
    <source>
        <dbReference type="SAM" id="MobiDB-lite"/>
    </source>
</evidence>
<dbReference type="GO" id="GO:0016051">
    <property type="term" value="P:carbohydrate biosynthetic process"/>
    <property type="evidence" value="ECO:0007669"/>
    <property type="project" value="InterPro"/>
</dbReference>
<dbReference type="SUPFAM" id="SSF51269">
    <property type="entry name" value="AFP III-like domain"/>
    <property type="match status" value="1"/>
</dbReference>
<dbReference type="SUPFAM" id="SSF51569">
    <property type="entry name" value="Aldolase"/>
    <property type="match status" value="1"/>
</dbReference>
<dbReference type="InterPro" id="IPR051690">
    <property type="entry name" value="PseI-like"/>
</dbReference>
<dbReference type="AlphaFoldDB" id="K6GW76"/>
<dbReference type="SMART" id="SM00858">
    <property type="entry name" value="SAF"/>
    <property type="match status" value="1"/>
</dbReference>
<proteinExistence type="predicted"/>
<organism evidence="3 4">
    <name type="scientific">Solidesulfovibrio magneticus str. Maddingley MBC34</name>
    <dbReference type="NCBI Taxonomy" id="1206767"/>
    <lineage>
        <taxon>Bacteria</taxon>
        <taxon>Pseudomonadati</taxon>
        <taxon>Thermodesulfobacteriota</taxon>
        <taxon>Desulfovibrionia</taxon>
        <taxon>Desulfovibrionales</taxon>
        <taxon>Desulfovibrionaceae</taxon>
        <taxon>Solidesulfovibrio</taxon>
    </lineage>
</organism>
<dbReference type="Proteomes" id="UP000006272">
    <property type="component" value="Unassembled WGS sequence"/>
</dbReference>
<sequence length="309" mass="32814">MPSGRAGRALRRPQQLRRHLRPPPGRPGTARPGPALVELKALAESLGLTFFASAWDAPSLRLLTELGVELLKIPSADLVTLPLLRLAGATGLPVVISTGMSRLADIDAAVATLKQTTDRIIILHCNSSYPCPDEQVGLPVMDLLRRRYGLPVGYSGHEQELGPTVASTAFAPVIIERHFTLDRALPGTDHKASLTPDAFAAMAAMVRQAEAAMRVSRKQVFPGEAAAAKLRKPLVYARDLPAGHVLGPEDVACKCPGDGLSPVAYDLVVGGRLLAKVRQDEAVRFDVLALAARSKPDEAAQTAKAISGC</sequence>
<feature type="domain" description="AFP-like" evidence="2">
    <location>
        <begin position="233"/>
        <end position="291"/>
    </location>
</feature>
<dbReference type="InterPro" id="IPR006190">
    <property type="entry name" value="SAF_AFP_Neu5Ac"/>
</dbReference>
<dbReference type="PANTHER" id="PTHR42966">
    <property type="entry name" value="N-ACETYLNEURAMINATE SYNTHASE"/>
    <property type="match status" value="1"/>
</dbReference>
<feature type="compositionally biased region" description="Basic residues" evidence="1">
    <location>
        <begin position="8"/>
        <end position="21"/>
    </location>
</feature>
<gene>
    <name evidence="3" type="ORF">B193_0073</name>
</gene>
<dbReference type="EMBL" id="ALAO01000016">
    <property type="protein sequence ID" value="EKO41196.1"/>
    <property type="molecule type" value="Genomic_DNA"/>
</dbReference>
<dbReference type="InterPro" id="IPR036732">
    <property type="entry name" value="AFP_Neu5c_C_sf"/>
</dbReference>
<evidence type="ECO:0000313" key="4">
    <source>
        <dbReference type="Proteomes" id="UP000006272"/>
    </source>
</evidence>
<dbReference type="PROSITE" id="PS50844">
    <property type="entry name" value="AFP_LIKE"/>
    <property type="match status" value="1"/>
</dbReference>
<name>K6GW76_9BACT</name>
<dbReference type="PANTHER" id="PTHR42966:SF3">
    <property type="entry name" value="BLR5971 PROTEIN"/>
    <property type="match status" value="1"/>
</dbReference>
<dbReference type="InterPro" id="IPR013785">
    <property type="entry name" value="Aldolase_TIM"/>
</dbReference>
<dbReference type="Gene3D" id="3.90.1210.10">
    <property type="entry name" value="Antifreeze-like/N-acetylneuraminic acid synthase C-terminal domain"/>
    <property type="match status" value="1"/>
</dbReference>
<comment type="caution">
    <text evidence="3">The sequence shown here is derived from an EMBL/GenBank/DDBJ whole genome shotgun (WGS) entry which is preliminary data.</text>
</comment>
<evidence type="ECO:0000259" key="2">
    <source>
        <dbReference type="PROSITE" id="PS50844"/>
    </source>
</evidence>
<dbReference type="Gene3D" id="3.20.20.70">
    <property type="entry name" value="Aldolase class I"/>
    <property type="match status" value="1"/>
</dbReference>
<feature type="region of interest" description="Disordered" evidence="1">
    <location>
        <begin position="1"/>
        <end position="33"/>
    </location>
</feature>
<evidence type="ECO:0000313" key="3">
    <source>
        <dbReference type="EMBL" id="EKO41196.1"/>
    </source>
</evidence>
<reference evidence="3 4" key="1">
    <citation type="submission" date="2012-07" db="EMBL/GenBank/DDBJ databases">
        <title>Draft genome sequence of Desulfovibrio magneticus str. Maddingley MBC34 obtained from a metagenomic sequence of a methanogenic enrichment isolated from coal-seam formation water in Victoria, Australia.</title>
        <authorList>
            <person name="Greenfield P."/>
            <person name="Hendry P."/>
            <person name="Li D."/>
            <person name="Rosewarne C.P."/>
            <person name="Tran-Dinh N."/>
            <person name="Elbourne L.D.H."/>
            <person name="Paulsen I.T."/>
            <person name="Midgley D.J."/>
        </authorList>
    </citation>
    <scope>NUCLEOTIDE SEQUENCE [LARGE SCALE GENOMIC DNA]</scope>
    <source>
        <strain evidence="4">Maddingley MBC34</strain>
    </source>
</reference>
<dbReference type="InterPro" id="IPR057736">
    <property type="entry name" value="SAF_PseI/NeuA/NeuB"/>
</dbReference>
<dbReference type="PATRIC" id="fig|1206767.3.peg.58"/>
<dbReference type="Pfam" id="PF08666">
    <property type="entry name" value="SAF"/>
    <property type="match status" value="1"/>
</dbReference>
<dbReference type="GO" id="GO:0047444">
    <property type="term" value="F:N-acylneuraminate-9-phosphate synthase activity"/>
    <property type="evidence" value="ECO:0007669"/>
    <property type="project" value="TreeGrafter"/>
</dbReference>
<accession>K6GW76</accession>